<sequence length="100" mass="11946">MEIDLLHVGSIDRIYKNARILCLLSTIVSSLLNEVFIPSSNHRWSKEDNFEIMWSSCAVNILCLFLLNSYMNKCYIDLTTRAIRYRLHLNRKERIVKRRR</sequence>
<feature type="transmembrane region" description="Helical" evidence="1">
    <location>
        <begin position="20"/>
        <end position="40"/>
    </location>
</feature>
<dbReference type="EMBL" id="BTSY01000005">
    <property type="protein sequence ID" value="GMT30505.1"/>
    <property type="molecule type" value="Genomic_DNA"/>
</dbReference>
<evidence type="ECO:0000313" key="3">
    <source>
        <dbReference type="Proteomes" id="UP001432322"/>
    </source>
</evidence>
<feature type="transmembrane region" description="Helical" evidence="1">
    <location>
        <begin position="52"/>
        <end position="71"/>
    </location>
</feature>
<gene>
    <name evidence="2" type="ORF">PFISCL1PPCAC_21802</name>
</gene>
<proteinExistence type="predicted"/>
<dbReference type="Proteomes" id="UP001432322">
    <property type="component" value="Unassembled WGS sequence"/>
</dbReference>
<reference evidence="2" key="1">
    <citation type="submission" date="2023-10" db="EMBL/GenBank/DDBJ databases">
        <title>Genome assembly of Pristionchus species.</title>
        <authorList>
            <person name="Yoshida K."/>
            <person name="Sommer R.J."/>
        </authorList>
    </citation>
    <scope>NUCLEOTIDE SEQUENCE</scope>
    <source>
        <strain evidence="2">RS5133</strain>
    </source>
</reference>
<evidence type="ECO:0000256" key="1">
    <source>
        <dbReference type="SAM" id="Phobius"/>
    </source>
</evidence>
<keyword evidence="1" id="KW-0472">Membrane</keyword>
<dbReference type="AlphaFoldDB" id="A0AAV5WIW2"/>
<accession>A0AAV5WIW2</accession>
<organism evidence="2 3">
    <name type="scientific">Pristionchus fissidentatus</name>
    <dbReference type="NCBI Taxonomy" id="1538716"/>
    <lineage>
        <taxon>Eukaryota</taxon>
        <taxon>Metazoa</taxon>
        <taxon>Ecdysozoa</taxon>
        <taxon>Nematoda</taxon>
        <taxon>Chromadorea</taxon>
        <taxon>Rhabditida</taxon>
        <taxon>Rhabditina</taxon>
        <taxon>Diplogasteromorpha</taxon>
        <taxon>Diplogasteroidea</taxon>
        <taxon>Neodiplogasteridae</taxon>
        <taxon>Pristionchus</taxon>
    </lineage>
</organism>
<name>A0AAV5WIW2_9BILA</name>
<keyword evidence="3" id="KW-1185">Reference proteome</keyword>
<comment type="caution">
    <text evidence="2">The sequence shown here is derived from an EMBL/GenBank/DDBJ whole genome shotgun (WGS) entry which is preliminary data.</text>
</comment>
<evidence type="ECO:0008006" key="4">
    <source>
        <dbReference type="Google" id="ProtNLM"/>
    </source>
</evidence>
<keyword evidence="1" id="KW-1133">Transmembrane helix</keyword>
<evidence type="ECO:0000313" key="2">
    <source>
        <dbReference type="EMBL" id="GMT30505.1"/>
    </source>
</evidence>
<keyword evidence="1" id="KW-0812">Transmembrane</keyword>
<protein>
    <recommendedName>
        <fullName evidence="4">G protein-coupled receptor</fullName>
    </recommendedName>
</protein>